<gene>
    <name evidence="8" type="primary">FGENESH: predicted gene_8.215</name>
    <name evidence="8" type="ORF">BN2166_0043600</name>
</gene>
<accession>A0A0K3CFK4</accession>
<dbReference type="SUPFAM" id="SSF90229">
    <property type="entry name" value="CCCH zinc finger"/>
    <property type="match status" value="2"/>
</dbReference>
<feature type="compositionally biased region" description="Low complexity" evidence="6">
    <location>
        <begin position="696"/>
        <end position="709"/>
    </location>
</feature>
<feature type="compositionally biased region" description="Polar residues" evidence="6">
    <location>
        <begin position="637"/>
        <end position="655"/>
    </location>
</feature>
<dbReference type="PANTHER" id="PTHR12547">
    <property type="entry name" value="CCCH ZINC FINGER/TIS11-RELATED"/>
    <property type="match status" value="1"/>
</dbReference>
<dbReference type="PANTHER" id="PTHR12547:SF18">
    <property type="entry name" value="PROTEIN TIS11"/>
    <property type="match status" value="1"/>
</dbReference>
<dbReference type="Pfam" id="PF00642">
    <property type="entry name" value="zf-CCCH"/>
    <property type="match status" value="2"/>
</dbReference>
<dbReference type="OMA" id="ANQEAMI"/>
<keyword evidence="9" id="KW-1185">Reference proteome</keyword>
<evidence type="ECO:0000256" key="1">
    <source>
        <dbReference type="ARBA" id="ARBA00022723"/>
    </source>
</evidence>
<keyword evidence="3 5" id="KW-0863">Zinc-finger</keyword>
<feature type="compositionally biased region" description="Polar residues" evidence="6">
    <location>
        <begin position="26"/>
        <end position="40"/>
    </location>
</feature>
<dbReference type="Gene3D" id="4.10.1000.10">
    <property type="entry name" value="Zinc finger, CCCH-type"/>
    <property type="match status" value="2"/>
</dbReference>
<dbReference type="SMART" id="SM00356">
    <property type="entry name" value="ZnF_C3H1"/>
    <property type="match status" value="2"/>
</dbReference>
<keyword evidence="2" id="KW-0677">Repeat</keyword>
<feature type="region of interest" description="Disordered" evidence="6">
    <location>
        <begin position="67"/>
        <end position="251"/>
    </location>
</feature>
<feature type="compositionally biased region" description="Polar residues" evidence="6">
    <location>
        <begin position="140"/>
        <end position="162"/>
    </location>
</feature>
<evidence type="ECO:0000256" key="5">
    <source>
        <dbReference type="PROSITE-ProRule" id="PRU00723"/>
    </source>
</evidence>
<feature type="domain" description="C3H1-type" evidence="7">
    <location>
        <begin position="555"/>
        <end position="583"/>
    </location>
</feature>
<evidence type="ECO:0000313" key="9">
    <source>
        <dbReference type="Proteomes" id="UP000199069"/>
    </source>
</evidence>
<feature type="compositionally biased region" description="Low complexity" evidence="6">
    <location>
        <begin position="220"/>
        <end position="235"/>
    </location>
</feature>
<dbReference type="PROSITE" id="PS50103">
    <property type="entry name" value="ZF_C3H1"/>
    <property type="match status" value="2"/>
</dbReference>
<evidence type="ECO:0000256" key="2">
    <source>
        <dbReference type="ARBA" id="ARBA00022737"/>
    </source>
</evidence>
<evidence type="ECO:0000256" key="4">
    <source>
        <dbReference type="ARBA" id="ARBA00022833"/>
    </source>
</evidence>
<feature type="compositionally biased region" description="Low complexity" evidence="6">
    <location>
        <begin position="674"/>
        <end position="687"/>
    </location>
</feature>
<feature type="region of interest" description="Disordered" evidence="6">
    <location>
        <begin position="1"/>
        <end position="53"/>
    </location>
</feature>
<feature type="compositionally biased region" description="Polar residues" evidence="6">
    <location>
        <begin position="1"/>
        <end position="15"/>
    </location>
</feature>
<dbReference type="AlphaFoldDB" id="A0A0K3CFK4"/>
<feature type="zinc finger region" description="C3H1-type" evidence="5">
    <location>
        <begin position="555"/>
        <end position="583"/>
    </location>
</feature>
<dbReference type="EMBL" id="CWKI01000008">
    <property type="protein sequence ID" value="CTR08499.1"/>
    <property type="molecule type" value="Genomic_DNA"/>
</dbReference>
<dbReference type="Proteomes" id="UP000199069">
    <property type="component" value="Unassembled WGS sequence"/>
</dbReference>
<sequence>MVPSTASHSTTQPSHSQKDELPAPHPSSTVPRSLASTDSSLAHAAHKLDHHAPPLDMTLAVAAEYDADTSDNDSHAAAADRTITSKSHVAPGPTTTRSDSPSPLFWSESGWNAGSFTFAPFAGDEGDASTPAATAAASARNDNTTFTASSPPSQASTNTPTAPQAAEGTVKARSKLAPTAQPFAPKLASSSPAQSQRTHRLPSLDLSTTLERFSFPAKGTYATTTTSPTTSSPLEPCTPPPAPPNSSQFDAEGHLVSQGAKYSIADEILQLQSAPLGPVHPDELETLDDLFEDDLPSPAVPFPSAMASRLRTMSEQSAFNRGIEAWRLQQPPARFPPPQQPALSSPSLASTFERSRSSSIASTASSYFPAAGIARPSFDRANTVAQLQSYFGLSTTEVNVPFPVEPYPPAPYLSRTPSYASLAGPGAGPFASPLAAHPEPFNLLPDDPLYLEARETFINASCSSLSGPPTPLHRQTMGAHFDKAMHTLNPLATLYGLSQEAANQLLADPAKSGVSDVVLRVAVMRGRQQQLASVQRSAMGQALPGPSPNNRKISLYKTELCRSWEEKGNCRYGVKCQFAHGIQELREVARHPKFKSEICRTFWQQGSCPYGKRCCFIHALPESDSPAGSPRKGSVAGSRSASPSRGQARMTSTAITGAPSRTFGPALSELIGSTSSSSSSVNGGSPKHSMKLDLGAAPPAASPASTSTAHFESSTLFGLGIRERPGQAPPVFKDAPQSRLQRLASLSGGPSSSSLASLAASSSPTIPTSSAFGAPHTRHDSTHSFMTSSSTSSSAVACSPLLTRSGSSSSLSSGAGSPVLHRVGHDWLSSSSAAANAKNAALDWPAIEELALDDPTPLPPSSTSALAGLYTLPSC</sequence>
<feature type="domain" description="C3H1-type" evidence="7">
    <location>
        <begin position="593"/>
        <end position="621"/>
    </location>
</feature>
<dbReference type="FunFam" id="4.10.1000.10:FF:000001">
    <property type="entry name" value="zinc finger CCCH domain-containing protein 15-like"/>
    <property type="match status" value="1"/>
</dbReference>
<feature type="compositionally biased region" description="Low complexity" evidence="6">
    <location>
        <begin position="128"/>
        <end position="139"/>
    </location>
</feature>
<evidence type="ECO:0000256" key="6">
    <source>
        <dbReference type="SAM" id="MobiDB-lite"/>
    </source>
</evidence>
<feature type="region of interest" description="Disordered" evidence="6">
    <location>
        <begin position="624"/>
        <end position="661"/>
    </location>
</feature>
<protein>
    <submittedName>
        <fullName evidence="8">FGENESH: predicted gene_8.215 protein</fullName>
    </submittedName>
</protein>
<dbReference type="InterPro" id="IPR036855">
    <property type="entry name" value="Znf_CCCH_sf"/>
</dbReference>
<feature type="region of interest" description="Disordered" evidence="6">
    <location>
        <begin position="674"/>
        <end position="709"/>
    </location>
</feature>
<evidence type="ECO:0000313" key="8">
    <source>
        <dbReference type="EMBL" id="CTR08499.1"/>
    </source>
</evidence>
<dbReference type="GO" id="GO:0008270">
    <property type="term" value="F:zinc ion binding"/>
    <property type="evidence" value="ECO:0007669"/>
    <property type="project" value="UniProtKB-KW"/>
</dbReference>
<keyword evidence="1 5" id="KW-0479">Metal-binding</keyword>
<dbReference type="FunFam" id="4.10.1000.10:FF:000002">
    <property type="entry name" value="Zinc finger protein 36, C3H1 type-like 1"/>
    <property type="match status" value="1"/>
</dbReference>
<dbReference type="InterPro" id="IPR045877">
    <property type="entry name" value="ZFP36-like"/>
</dbReference>
<feature type="compositionally biased region" description="Polar residues" evidence="6">
    <location>
        <begin position="82"/>
        <end position="101"/>
    </location>
</feature>
<dbReference type="STRING" id="5286.A0A0K3CFK4"/>
<name>A0A0K3CFK4_RHOTO</name>
<organism evidence="8 9">
    <name type="scientific">Rhodotorula toruloides</name>
    <name type="common">Yeast</name>
    <name type="synonym">Rhodosporidium toruloides</name>
    <dbReference type="NCBI Taxonomy" id="5286"/>
    <lineage>
        <taxon>Eukaryota</taxon>
        <taxon>Fungi</taxon>
        <taxon>Dikarya</taxon>
        <taxon>Basidiomycota</taxon>
        <taxon>Pucciniomycotina</taxon>
        <taxon>Microbotryomycetes</taxon>
        <taxon>Sporidiobolales</taxon>
        <taxon>Sporidiobolaceae</taxon>
        <taxon>Rhodotorula</taxon>
    </lineage>
</organism>
<keyword evidence="4 5" id="KW-0862">Zinc</keyword>
<reference evidence="8 9" key="1">
    <citation type="submission" date="2015-07" db="EMBL/GenBank/DDBJ databases">
        <authorList>
            <person name="Cajimat M.N.B."/>
            <person name="Milazzo M.L."/>
            <person name="Fulhorst C.F."/>
        </authorList>
    </citation>
    <scope>NUCLEOTIDE SEQUENCE [LARGE SCALE GENOMIC DNA]</scope>
    <source>
        <strain evidence="8">Single colony</strain>
    </source>
</reference>
<proteinExistence type="predicted"/>
<dbReference type="InterPro" id="IPR000571">
    <property type="entry name" value="Znf_CCCH"/>
</dbReference>
<feature type="zinc finger region" description="C3H1-type" evidence="5">
    <location>
        <begin position="593"/>
        <end position="621"/>
    </location>
</feature>
<evidence type="ECO:0000256" key="3">
    <source>
        <dbReference type="ARBA" id="ARBA00022771"/>
    </source>
</evidence>
<feature type="region of interest" description="Disordered" evidence="6">
    <location>
        <begin position="766"/>
        <end position="789"/>
    </location>
</feature>
<dbReference type="GO" id="GO:0003729">
    <property type="term" value="F:mRNA binding"/>
    <property type="evidence" value="ECO:0007669"/>
    <property type="project" value="InterPro"/>
</dbReference>
<evidence type="ECO:0000259" key="7">
    <source>
        <dbReference type="PROSITE" id="PS50103"/>
    </source>
</evidence>